<dbReference type="RefSeq" id="WP_053234486.1">
    <property type="nucleotide sequence ID" value="NZ_CP011125.1"/>
</dbReference>
<evidence type="ECO:0000256" key="5">
    <source>
        <dbReference type="PROSITE-ProRule" id="PRU10141"/>
    </source>
</evidence>
<dbReference type="KEGG" id="samy:DB32_004350"/>
<dbReference type="CDD" id="cd14014">
    <property type="entry name" value="STKc_PknB_like"/>
    <property type="match status" value="1"/>
</dbReference>
<protein>
    <submittedName>
        <fullName evidence="8">Serine/threonine protein kinase PrkC, regulation of stationary phase</fullName>
    </submittedName>
</protein>
<dbReference type="InterPro" id="IPR011990">
    <property type="entry name" value="TPR-like_helical_dom_sf"/>
</dbReference>
<name>A0A0F6YJD0_9BACT</name>
<dbReference type="PANTHER" id="PTHR43289">
    <property type="entry name" value="MITOGEN-ACTIVATED PROTEIN KINASE KINASE KINASE 20-RELATED"/>
    <property type="match status" value="1"/>
</dbReference>
<dbReference type="Proteomes" id="UP000034883">
    <property type="component" value="Chromosome"/>
</dbReference>
<evidence type="ECO:0000256" key="3">
    <source>
        <dbReference type="ARBA" id="ARBA00022777"/>
    </source>
</evidence>
<dbReference type="STRING" id="927083.DB32_004350"/>
<keyword evidence="2 5" id="KW-0547">Nucleotide-binding</keyword>
<keyword evidence="8" id="KW-0723">Serine/threonine-protein kinase</keyword>
<dbReference type="GO" id="GO:0005524">
    <property type="term" value="F:ATP binding"/>
    <property type="evidence" value="ECO:0007669"/>
    <property type="project" value="UniProtKB-UniRule"/>
</dbReference>
<evidence type="ECO:0000259" key="7">
    <source>
        <dbReference type="PROSITE" id="PS50011"/>
    </source>
</evidence>
<dbReference type="InterPro" id="IPR017441">
    <property type="entry name" value="Protein_kinase_ATP_BS"/>
</dbReference>
<evidence type="ECO:0000313" key="9">
    <source>
        <dbReference type="Proteomes" id="UP000034883"/>
    </source>
</evidence>
<dbReference type="InterPro" id="IPR000719">
    <property type="entry name" value="Prot_kinase_dom"/>
</dbReference>
<dbReference type="InterPro" id="IPR008271">
    <property type="entry name" value="Ser/Thr_kinase_AS"/>
</dbReference>
<evidence type="ECO:0000256" key="4">
    <source>
        <dbReference type="ARBA" id="ARBA00022840"/>
    </source>
</evidence>
<feature type="region of interest" description="Disordered" evidence="6">
    <location>
        <begin position="485"/>
        <end position="508"/>
    </location>
</feature>
<feature type="region of interest" description="Disordered" evidence="6">
    <location>
        <begin position="1"/>
        <end position="52"/>
    </location>
</feature>
<feature type="compositionally biased region" description="Pro residues" evidence="6">
    <location>
        <begin position="370"/>
        <end position="385"/>
    </location>
</feature>
<dbReference type="Gene3D" id="1.10.510.10">
    <property type="entry name" value="Transferase(Phosphotransferase) domain 1"/>
    <property type="match status" value="1"/>
</dbReference>
<evidence type="ECO:0000313" key="8">
    <source>
        <dbReference type="EMBL" id="AKF07201.1"/>
    </source>
</evidence>
<keyword evidence="3 8" id="KW-0418">Kinase</keyword>
<gene>
    <name evidence="8" type="ORF">DB32_004350</name>
</gene>
<dbReference type="SUPFAM" id="SSF48452">
    <property type="entry name" value="TPR-like"/>
    <property type="match status" value="1"/>
</dbReference>
<feature type="binding site" evidence="5">
    <location>
        <position position="95"/>
    </location>
    <ligand>
        <name>ATP</name>
        <dbReference type="ChEBI" id="CHEBI:30616"/>
    </ligand>
</feature>
<dbReference type="PANTHER" id="PTHR43289:SF6">
    <property type="entry name" value="SERINE_THREONINE-PROTEIN KINASE NEKL-3"/>
    <property type="match status" value="1"/>
</dbReference>
<dbReference type="PROSITE" id="PS00107">
    <property type="entry name" value="PROTEIN_KINASE_ATP"/>
    <property type="match status" value="1"/>
</dbReference>
<evidence type="ECO:0000256" key="2">
    <source>
        <dbReference type="ARBA" id="ARBA00022741"/>
    </source>
</evidence>
<dbReference type="PROSITE" id="PS00108">
    <property type="entry name" value="PROTEIN_KINASE_ST"/>
    <property type="match status" value="1"/>
</dbReference>
<dbReference type="InterPro" id="IPR011009">
    <property type="entry name" value="Kinase-like_dom_sf"/>
</dbReference>
<dbReference type="Gene3D" id="1.25.40.10">
    <property type="entry name" value="Tetratricopeptide repeat domain"/>
    <property type="match status" value="1"/>
</dbReference>
<dbReference type="Pfam" id="PF00069">
    <property type="entry name" value="Pkinase"/>
    <property type="match status" value="1"/>
</dbReference>
<keyword evidence="1" id="KW-0808">Transferase</keyword>
<sequence length="594" mass="63064">MPQAETASEEMARSDESSLVASGERPTADAPDRDSSPAWRGVSASPAPRASYEEPIAPGTVIAGRFRVGRALGRGGHGTVYQAEHVSLGYPVAVKVLHAGFGLDARRRARFRREALLGARLRHRNVVSILDAGELEDGAPFLVMEHVDGADLESVIDRSRLDAAATIEIGVQLLAGLTALGERGVIHRDIKPSNVMLQRCVDGYVEVKLLDFGISKAMRSEIALETLTADDCVLGTPQYMPPEQVRGEPLDVRADLYSVGCVLYECLVGDPPFDAETPGGVLARVLTERAKPVREVRPDVPAVLAVVIDRALARDAADRWRHPAEMSEALRAAAQELGLPLGIDAWSSVDREASPLLGTMPIALVQRASAPPPRASSPSAEPRPAPVTGTSAAWARLGLARVRTPSRRWRRALAGAVAVPVALGIAAATWGADDGTSAPAIRAAAAAPRADVIAPAKPSHVPSVVAEAPPAIELEAPAVAELLAPEPDAVDDEAPAQDRERSRARRHRDVDVGALESRALQAFVAGREREALGVYQRATELAPDRASAWRGFGLAAAAVGDRGTASRALRRYLELAPGSRDQRIIEQRLAQLAP</sequence>
<accession>A0A0F6YJD0</accession>
<dbReference type="SMART" id="SM00220">
    <property type="entry name" value="S_TKc"/>
    <property type="match status" value="1"/>
</dbReference>
<keyword evidence="4 5" id="KW-0067">ATP-binding</keyword>
<dbReference type="Gene3D" id="3.30.200.20">
    <property type="entry name" value="Phosphorylase Kinase, domain 1"/>
    <property type="match status" value="1"/>
</dbReference>
<proteinExistence type="predicted"/>
<feature type="region of interest" description="Disordered" evidence="6">
    <location>
        <begin position="368"/>
        <end position="388"/>
    </location>
</feature>
<reference evidence="8 9" key="1">
    <citation type="submission" date="2015-03" db="EMBL/GenBank/DDBJ databases">
        <title>Genome assembly of Sandaracinus amylolyticus DSM 53668.</title>
        <authorList>
            <person name="Sharma G."/>
            <person name="Subramanian S."/>
        </authorList>
    </citation>
    <scope>NUCLEOTIDE SEQUENCE [LARGE SCALE GENOMIC DNA]</scope>
    <source>
        <strain evidence="8 9">DSM 53668</strain>
    </source>
</reference>
<evidence type="ECO:0000256" key="6">
    <source>
        <dbReference type="SAM" id="MobiDB-lite"/>
    </source>
</evidence>
<organism evidence="8 9">
    <name type="scientific">Sandaracinus amylolyticus</name>
    <dbReference type="NCBI Taxonomy" id="927083"/>
    <lineage>
        <taxon>Bacteria</taxon>
        <taxon>Pseudomonadati</taxon>
        <taxon>Myxococcota</taxon>
        <taxon>Polyangia</taxon>
        <taxon>Polyangiales</taxon>
        <taxon>Sandaracinaceae</taxon>
        <taxon>Sandaracinus</taxon>
    </lineage>
</organism>
<dbReference type="SUPFAM" id="SSF56112">
    <property type="entry name" value="Protein kinase-like (PK-like)"/>
    <property type="match status" value="1"/>
</dbReference>
<dbReference type="GO" id="GO:0004674">
    <property type="term" value="F:protein serine/threonine kinase activity"/>
    <property type="evidence" value="ECO:0007669"/>
    <property type="project" value="UniProtKB-KW"/>
</dbReference>
<feature type="compositionally biased region" description="Basic and acidic residues" evidence="6">
    <location>
        <begin position="26"/>
        <end position="35"/>
    </location>
</feature>
<dbReference type="AlphaFoldDB" id="A0A0F6YJD0"/>
<evidence type="ECO:0000256" key="1">
    <source>
        <dbReference type="ARBA" id="ARBA00022679"/>
    </source>
</evidence>
<feature type="domain" description="Protein kinase" evidence="7">
    <location>
        <begin position="66"/>
        <end position="331"/>
    </location>
</feature>
<dbReference type="EMBL" id="CP011125">
    <property type="protein sequence ID" value="AKF07201.1"/>
    <property type="molecule type" value="Genomic_DNA"/>
</dbReference>
<keyword evidence="9" id="KW-1185">Reference proteome</keyword>
<dbReference type="PROSITE" id="PS50011">
    <property type="entry name" value="PROTEIN_KINASE_DOM"/>
    <property type="match status" value="1"/>
</dbReference>